<keyword evidence="5" id="KW-0472">Membrane</keyword>
<evidence type="ECO:0000256" key="2">
    <source>
        <dbReference type="ARBA" id="ARBA00022692"/>
    </source>
</evidence>
<dbReference type="SMART" id="SM00321">
    <property type="entry name" value="WSC"/>
    <property type="match status" value="3"/>
</dbReference>
<comment type="subcellular location">
    <subcellularLocation>
        <location evidence="1">Membrane</location>
        <topology evidence="1">Single-pass membrane protein</topology>
    </subcellularLocation>
</comment>
<dbReference type="PANTHER" id="PTHR24269:SF16">
    <property type="entry name" value="PROTEIN SLG1"/>
    <property type="match status" value="1"/>
</dbReference>
<evidence type="ECO:0000256" key="3">
    <source>
        <dbReference type="ARBA" id="ARBA00022729"/>
    </source>
</evidence>
<name>A0ABR3VCD1_HUMIN</name>
<dbReference type="PROSITE" id="PS51212">
    <property type="entry name" value="WSC"/>
    <property type="match status" value="3"/>
</dbReference>
<proteinExistence type="predicted"/>
<keyword evidence="3 7" id="KW-0732">Signal</keyword>
<feature type="domain" description="WSC" evidence="8">
    <location>
        <begin position="37"/>
        <end position="127"/>
    </location>
</feature>
<dbReference type="PANTHER" id="PTHR24269">
    <property type="entry name" value="KREMEN PROTEIN"/>
    <property type="match status" value="1"/>
</dbReference>
<evidence type="ECO:0000313" key="10">
    <source>
        <dbReference type="Proteomes" id="UP001583172"/>
    </source>
</evidence>
<feature type="signal peptide" evidence="7">
    <location>
        <begin position="1"/>
        <end position="21"/>
    </location>
</feature>
<dbReference type="InterPro" id="IPR051836">
    <property type="entry name" value="Kremen_rcpt"/>
</dbReference>
<evidence type="ECO:0000259" key="8">
    <source>
        <dbReference type="PROSITE" id="PS51212"/>
    </source>
</evidence>
<feature type="chain" id="PRO_5046695847" description="WSC domain-containing protein" evidence="7">
    <location>
        <begin position="22"/>
        <end position="342"/>
    </location>
</feature>
<keyword evidence="2" id="KW-0812">Transmembrane</keyword>
<feature type="domain" description="WSC" evidence="8">
    <location>
        <begin position="248"/>
        <end position="338"/>
    </location>
</feature>
<feature type="domain" description="WSC" evidence="8">
    <location>
        <begin position="143"/>
        <end position="234"/>
    </location>
</feature>
<dbReference type="InterPro" id="IPR002889">
    <property type="entry name" value="WSC_carb-bd"/>
</dbReference>
<keyword evidence="4" id="KW-1133">Transmembrane helix</keyword>
<evidence type="ECO:0000256" key="1">
    <source>
        <dbReference type="ARBA" id="ARBA00004167"/>
    </source>
</evidence>
<evidence type="ECO:0000256" key="6">
    <source>
        <dbReference type="ARBA" id="ARBA00023180"/>
    </source>
</evidence>
<comment type="caution">
    <text evidence="9">The sequence shown here is derived from an EMBL/GenBank/DDBJ whole genome shotgun (WGS) entry which is preliminary data.</text>
</comment>
<organism evidence="9 10">
    <name type="scientific">Humicola insolens</name>
    <name type="common">Soft-rot fungus</name>
    <dbReference type="NCBI Taxonomy" id="85995"/>
    <lineage>
        <taxon>Eukaryota</taxon>
        <taxon>Fungi</taxon>
        <taxon>Dikarya</taxon>
        <taxon>Ascomycota</taxon>
        <taxon>Pezizomycotina</taxon>
        <taxon>Sordariomycetes</taxon>
        <taxon>Sordariomycetidae</taxon>
        <taxon>Sordariales</taxon>
        <taxon>Chaetomiaceae</taxon>
        <taxon>Mycothermus</taxon>
    </lineage>
</organism>
<keyword evidence="10" id="KW-1185">Reference proteome</keyword>
<dbReference type="EMBL" id="JAZGSY010000155">
    <property type="protein sequence ID" value="KAL1839465.1"/>
    <property type="molecule type" value="Genomic_DNA"/>
</dbReference>
<sequence>MASSGLRTAVSLVALAAAAQALPRTAVSPVVKRQQEAHTRLGCFVDNANNVRLLGGASTASDDMTVAACASFCSSFQYFGLEYGRECWCANSLSASPVDDADCSFPCAGNSAEKCGAGDRLDVYLNDEYAPPTGVPSPATLADFEYLGCFTDSGNNRVLRGIATFDSAMTLEKCAEICSAYSFFGVEYGSQCFCGVDLDDSSEEVPQAECSMPCGGDPTNVCGAANRLNLFVSTSCKEDPTNLPTVGAFAYQSCWTDNVNGVRSLDGPVLRGNDMTVEKCADFCAGYEYFGVQYASECFCGNQLGGEAAPEDECSHICGGDASQWCGAADRLNVYAAEPTAP</sequence>
<keyword evidence="6" id="KW-0325">Glycoprotein</keyword>
<evidence type="ECO:0000256" key="7">
    <source>
        <dbReference type="SAM" id="SignalP"/>
    </source>
</evidence>
<accession>A0ABR3VCD1</accession>
<evidence type="ECO:0000256" key="5">
    <source>
        <dbReference type="ARBA" id="ARBA00023136"/>
    </source>
</evidence>
<dbReference type="Pfam" id="PF01822">
    <property type="entry name" value="WSC"/>
    <property type="match status" value="3"/>
</dbReference>
<gene>
    <name evidence="9" type="ORF">VTJ49DRAFT_1474</name>
</gene>
<evidence type="ECO:0000313" key="9">
    <source>
        <dbReference type="EMBL" id="KAL1839465.1"/>
    </source>
</evidence>
<protein>
    <recommendedName>
        <fullName evidence="8">WSC domain-containing protein</fullName>
    </recommendedName>
</protein>
<dbReference type="Proteomes" id="UP001583172">
    <property type="component" value="Unassembled WGS sequence"/>
</dbReference>
<reference evidence="9 10" key="1">
    <citation type="journal article" date="2024" name="Commun. Biol.">
        <title>Comparative genomic analysis of thermophilic fungi reveals convergent evolutionary adaptations and gene losses.</title>
        <authorList>
            <person name="Steindorff A.S."/>
            <person name="Aguilar-Pontes M.V."/>
            <person name="Robinson A.J."/>
            <person name="Andreopoulos B."/>
            <person name="LaButti K."/>
            <person name="Kuo A."/>
            <person name="Mondo S."/>
            <person name="Riley R."/>
            <person name="Otillar R."/>
            <person name="Haridas S."/>
            <person name="Lipzen A."/>
            <person name="Grimwood J."/>
            <person name="Schmutz J."/>
            <person name="Clum A."/>
            <person name="Reid I.D."/>
            <person name="Moisan M.C."/>
            <person name="Butler G."/>
            <person name="Nguyen T.T.M."/>
            <person name="Dewar K."/>
            <person name="Conant G."/>
            <person name="Drula E."/>
            <person name="Henrissat B."/>
            <person name="Hansel C."/>
            <person name="Singer S."/>
            <person name="Hutchinson M.I."/>
            <person name="de Vries R.P."/>
            <person name="Natvig D.O."/>
            <person name="Powell A.J."/>
            <person name="Tsang A."/>
            <person name="Grigoriev I.V."/>
        </authorList>
    </citation>
    <scope>NUCLEOTIDE SEQUENCE [LARGE SCALE GENOMIC DNA]</scope>
    <source>
        <strain evidence="9 10">CBS 620.91</strain>
    </source>
</reference>
<evidence type="ECO:0000256" key="4">
    <source>
        <dbReference type="ARBA" id="ARBA00022989"/>
    </source>
</evidence>